<evidence type="ECO:0000256" key="1">
    <source>
        <dbReference type="SAM" id="MobiDB-lite"/>
    </source>
</evidence>
<evidence type="ECO:0000259" key="2">
    <source>
        <dbReference type="PROSITE" id="PS50011"/>
    </source>
</evidence>
<dbReference type="Gene3D" id="1.10.510.10">
    <property type="entry name" value="Transferase(Phosphotransferase) domain 1"/>
    <property type="match status" value="1"/>
</dbReference>
<evidence type="ECO:0000313" key="4">
    <source>
        <dbReference type="Proteomes" id="UP000789572"/>
    </source>
</evidence>
<dbReference type="EMBL" id="CAJVPJ010000099">
    <property type="protein sequence ID" value="CAG8477097.1"/>
    <property type="molecule type" value="Genomic_DNA"/>
</dbReference>
<reference evidence="3" key="1">
    <citation type="submission" date="2021-06" db="EMBL/GenBank/DDBJ databases">
        <authorList>
            <person name="Kallberg Y."/>
            <person name="Tangrot J."/>
            <person name="Rosling A."/>
        </authorList>
    </citation>
    <scope>NUCLEOTIDE SEQUENCE</scope>
    <source>
        <strain evidence="3">IA702</strain>
    </source>
</reference>
<dbReference type="Proteomes" id="UP000789572">
    <property type="component" value="Unassembled WGS sequence"/>
</dbReference>
<dbReference type="AlphaFoldDB" id="A0A9N8W4U2"/>
<dbReference type="PANTHER" id="PTHR44329">
    <property type="entry name" value="SERINE/THREONINE-PROTEIN KINASE TNNI3K-RELATED"/>
    <property type="match status" value="1"/>
</dbReference>
<gene>
    <name evidence="3" type="ORF">POCULU_LOCUS1343</name>
</gene>
<dbReference type="SUPFAM" id="SSF56112">
    <property type="entry name" value="Protein kinase-like (PK-like)"/>
    <property type="match status" value="1"/>
</dbReference>
<name>A0A9N8W4U2_9GLOM</name>
<dbReference type="InterPro" id="IPR011009">
    <property type="entry name" value="Kinase-like_dom_sf"/>
</dbReference>
<dbReference type="InterPro" id="IPR000719">
    <property type="entry name" value="Prot_kinase_dom"/>
</dbReference>
<dbReference type="PANTHER" id="PTHR44329:SF214">
    <property type="entry name" value="PROTEIN KINASE DOMAIN-CONTAINING PROTEIN"/>
    <property type="match status" value="1"/>
</dbReference>
<accession>A0A9N8W4U2</accession>
<protein>
    <submittedName>
        <fullName evidence="3">8015_t:CDS:1</fullName>
    </submittedName>
</protein>
<dbReference type="InterPro" id="IPR001245">
    <property type="entry name" value="Ser-Thr/Tyr_kinase_cat_dom"/>
</dbReference>
<dbReference type="Pfam" id="PF07714">
    <property type="entry name" value="PK_Tyr_Ser-Thr"/>
    <property type="match status" value="1"/>
</dbReference>
<dbReference type="GO" id="GO:0005524">
    <property type="term" value="F:ATP binding"/>
    <property type="evidence" value="ECO:0007669"/>
    <property type="project" value="InterPro"/>
</dbReference>
<feature type="domain" description="Protein kinase" evidence="2">
    <location>
        <begin position="1"/>
        <end position="133"/>
    </location>
</feature>
<comment type="caution">
    <text evidence="3">The sequence shown here is derived from an EMBL/GenBank/DDBJ whole genome shotgun (WGS) entry which is preliminary data.</text>
</comment>
<feature type="region of interest" description="Disordered" evidence="1">
    <location>
        <begin position="116"/>
        <end position="135"/>
    </location>
</feature>
<dbReference type="PROSITE" id="PS50011">
    <property type="entry name" value="PROTEIN_KINASE_DOM"/>
    <property type="match status" value="1"/>
</dbReference>
<dbReference type="GO" id="GO:0004674">
    <property type="term" value="F:protein serine/threonine kinase activity"/>
    <property type="evidence" value="ECO:0007669"/>
    <property type="project" value="TreeGrafter"/>
</dbReference>
<sequence length="135" mass="15218">MSSSNVLVRENVAKISDFDLSTDIQKKILSASHGKGHTAYIDPLSFNGTLDRRGPESDIFSLGVLLWEVSSGKIPCEGRTLIHEVIMYRLHGSRDPPFEGTPEQYVELYSECWSEDPKRRPSAEDVYRRLQSMSG</sequence>
<proteinExistence type="predicted"/>
<dbReference type="InterPro" id="IPR051681">
    <property type="entry name" value="Ser/Thr_Kinases-Pseudokinases"/>
</dbReference>
<organism evidence="3 4">
    <name type="scientific">Paraglomus occultum</name>
    <dbReference type="NCBI Taxonomy" id="144539"/>
    <lineage>
        <taxon>Eukaryota</taxon>
        <taxon>Fungi</taxon>
        <taxon>Fungi incertae sedis</taxon>
        <taxon>Mucoromycota</taxon>
        <taxon>Glomeromycotina</taxon>
        <taxon>Glomeromycetes</taxon>
        <taxon>Paraglomerales</taxon>
        <taxon>Paraglomeraceae</taxon>
        <taxon>Paraglomus</taxon>
    </lineage>
</organism>
<evidence type="ECO:0000313" key="3">
    <source>
        <dbReference type="EMBL" id="CAG8477097.1"/>
    </source>
</evidence>
<feature type="compositionally biased region" description="Basic and acidic residues" evidence="1">
    <location>
        <begin position="116"/>
        <end position="128"/>
    </location>
</feature>
<keyword evidence="4" id="KW-1185">Reference proteome</keyword>
<dbReference type="OrthoDB" id="4062651at2759"/>